<evidence type="ECO:0000313" key="2">
    <source>
        <dbReference type="Proteomes" id="UP001153050"/>
    </source>
</evidence>
<dbReference type="EMBL" id="CAKXZT010000116">
    <property type="protein sequence ID" value="CAH2399548.1"/>
    <property type="molecule type" value="Genomic_DNA"/>
</dbReference>
<sequence length="94" mass="10251">MSLAEKPSTAWSQEHDVSTKWTVIVGGFWGELRAKTISSSRVLVRCRTVDAGTCAQPRQPRVPTLQDGIPPDSFASINPLAFFENCHPGRDAPA</sequence>
<reference evidence="1 2" key="1">
    <citation type="submission" date="2022-03" db="EMBL/GenBank/DDBJ databases">
        <authorList>
            <person name="Brunel B."/>
        </authorList>
    </citation>
    <scope>NUCLEOTIDE SEQUENCE [LARGE SCALE GENOMIC DNA]</scope>
    <source>
        <strain evidence="1">STM5069sample</strain>
    </source>
</reference>
<accession>A0ABM9DS58</accession>
<protein>
    <submittedName>
        <fullName evidence="1">Uncharacterized protein</fullName>
    </submittedName>
</protein>
<evidence type="ECO:0000313" key="1">
    <source>
        <dbReference type="EMBL" id="CAH2399548.1"/>
    </source>
</evidence>
<gene>
    <name evidence="1" type="ORF">MES5069_220218</name>
</gene>
<comment type="caution">
    <text evidence="1">The sequence shown here is derived from an EMBL/GenBank/DDBJ whole genome shotgun (WGS) entry which is preliminary data.</text>
</comment>
<proteinExistence type="predicted"/>
<dbReference type="Proteomes" id="UP001153050">
    <property type="component" value="Unassembled WGS sequence"/>
</dbReference>
<organism evidence="1 2">
    <name type="scientific">Mesorhizobium escarrei</name>
    <dbReference type="NCBI Taxonomy" id="666018"/>
    <lineage>
        <taxon>Bacteria</taxon>
        <taxon>Pseudomonadati</taxon>
        <taxon>Pseudomonadota</taxon>
        <taxon>Alphaproteobacteria</taxon>
        <taxon>Hyphomicrobiales</taxon>
        <taxon>Phyllobacteriaceae</taxon>
        <taxon>Mesorhizobium</taxon>
    </lineage>
</organism>
<name>A0ABM9DS58_9HYPH</name>
<keyword evidence="2" id="KW-1185">Reference proteome</keyword>